<proteinExistence type="predicted"/>
<feature type="transmembrane region" description="Helical" evidence="1">
    <location>
        <begin position="263"/>
        <end position="280"/>
    </location>
</feature>
<comment type="caution">
    <text evidence="2">The sequence shown here is derived from an EMBL/GenBank/DDBJ whole genome shotgun (WGS) entry which is preliminary data.</text>
</comment>
<organism evidence="2 3">
    <name type="scientific">Trichonephila clavata</name>
    <name type="common">Joro spider</name>
    <name type="synonym">Nephila clavata</name>
    <dbReference type="NCBI Taxonomy" id="2740835"/>
    <lineage>
        <taxon>Eukaryota</taxon>
        <taxon>Metazoa</taxon>
        <taxon>Ecdysozoa</taxon>
        <taxon>Arthropoda</taxon>
        <taxon>Chelicerata</taxon>
        <taxon>Arachnida</taxon>
        <taxon>Araneae</taxon>
        <taxon>Araneomorphae</taxon>
        <taxon>Entelegynae</taxon>
        <taxon>Araneoidea</taxon>
        <taxon>Nephilidae</taxon>
        <taxon>Trichonephila</taxon>
    </lineage>
</organism>
<protein>
    <submittedName>
        <fullName evidence="2">Uncharacterized protein</fullName>
    </submittedName>
</protein>
<feature type="transmembrane region" description="Helical" evidence="1">
    <location>
        <begin position="159"/>
        <end position="186"/>
    </location>
</feature>
<evidence type="ECO:0000256" key="1">
    <source>
        <dbReference type="SAM" id="Phobius"/>
    </source>
</evidence>
<dbReference type="EMBL" id="BMAO01011713">
    <property type="protein sequence ID" value="GFQ75809.1"/>
    <property type="molecule type" value="Genomic_DNA"/>
</dbReference>
<feature type="transmembrane region" description="Helical" evidence="1">
    <location>
        <begin position="111"/>
        <end position="130"/>
    </location>
</feature>
<feature type="transmembrane region" description="Helical" evidence="1">
    <location>
        <begin position="330"/>
        <end position="348"/>
    </location>
</feature>
<dbReference type="AlphaFoldDB" id="A0A8X6FD73"/>
<keyword evidence="1" id="KW-0472">Membrane</keyword>
<keyword evidence="1" id="KW-1133">Transmembrane helix</keyword>
<reference evidence="2" key="1">
    <citation type="submission" date="2020-07" db="EMBL/GenBank/DDBJ databases">
        <title>Multicomponent nature underlies the extraordinary mechanical properties of spider dragline silk.</title>
        <authorList>
            <person name="Kono N."/>
            <person name="Nakamura H."/>
            <person name="Mori M."/>
            <person name="Yoshida Y."/>
            <person name="Ohtoshi R."/>
            <person name="Malay A.D."/>
            <person name="Moran D.A.P."/>
            <person name="Tomita M."/>
            <person name="Numata K."/>
            <person name="Arakawa K."/>
        </authorList>
    </citation>
    <scope>NUCLEOTIDE SEQUENCE</scope>
</reference>
<sequence>MIALFAPLIKGFKIIGHDPEAISPNRRFSKATICFFIFGTYLFFINVYQVVSSNKHLNYRKVLLIHGPLECLSYLSIIYNLKGMVNIIKKLEILRGKQEYKLNLRIPGQHLLWFSIFYALLITIRIVSTWKLDMRNDSFKYLATTYGKMTHSVSLINKAIMISIFFVSQVIPAYTLLFHIAICIAIKSVCQGFLKSLKGEKDFKDLTKLHAFYKDLISIVADYNNKMNFTMLLMYAGLCLKCLRSLEGLHFACNVDSMFENGLLLLSAITSLLVIIFSASEVHKDLLKIINSVDFMKFRDVSFEDKCLFILKMQNHTASLTIWNLYKIDVVLLFKTLGTMILLAAISYETDKLNRKLN</sequence>
<evidence type="ECO:0000313" key="3">
    <source>
        <dbReference type="Proteomes" id="UP000887116"/>
    </source>
</evidence>
<keyword evidence="1" id="KW-0812">Transmembrane</keyword>
<gene>
    <name evidence="2" type="primary">AVEN_172478_1</name>
    <name evidence="2" type="ORF">TNCT_579781</name>
</gene>
<evidence type="ECO:0000313" key="2">
    <source>
        <dbReference type="EMBL" id="GFQ75809.1"/>
    </source>
</evidence>
<feature type="transmembrane region" description="Helical" evidence="1">
    <location>
        <begin position="63"/>
        <end position="81"/>
    </location>
</feature>
<feature type="transmembrane region" description="Helical" evidence="1">
    <location>
        <begin position="33"/>
        <end position="51"/>
    </location>
</feature>
<keyword evidence="3" id="KW-1185">Reference proteome</keyword>
<name>A0A8X6FD73_TRICU</name>
<accession>A0A8X6FD73</accession>
<dbReference type="Proteomes" id="UP000887116">
    <property type="component" value="Unassembled WGS sequence"/>
</dbReference>